<evidence type="ECO:0000313" key="2">
    <source>
        <dbReference type="Proteomes" id="UP001139289"/>
    </source>
</evidence>
<evidence type="ECO:0008006" key="3">
    <source>
        <dbReference type="Google" id="ProtNLM"/>
    </source>
</evidence>
<name>A0A9X1LP47_9MICO</name>
<accession>A0A9X1LP47</accession>
<gene>
    <name evidence="1" type="ORF">KEC56_07210</name>
</gene>
<dbReference type="AlphaFoldDB" id="A0A9X1LP47"/>
<dbReference type="EMBL" id="JAGTTM010000002">
    <property type="protein sequence ID" value="MCC2029304.1"/>
    <property type="molecule type" value="Genomic_DNA"/>
</dbReference>
<dbReference type="Proteomes" id="UP001139289">
    <property type="component" value="Unassembled WGS sequence"/>
</dbReference>
<protein>
    <recommendedName>
        <fullName evidence="3">Fis family transcriptional regulator</fullName>
    </recommendedName>
</protein>
<comment type="caution">
    <text evidence="1">The sequence shown here is derived from an EMBL/GenBank/DDBJ whole genome shotgun (WGS) entry which is preliminary data.</text>
</comment>
<reference evidence="1" key="1">
    <citation type="submission" date="2021-04" db="EMBL/GenBank/DDBJ databases">
        <title>Microbacterium tenobrionis sp. nov. and Microbacterium allomyrinae sp. nov., isolated from larvae of Tenobrio molitor and Allomyrina dichotoma, respectively.</title>
        <authorList>
            <person name="Lee S.D."/>
        </authorList>
    </citation>
    <scope>NUCLEOTIDE SEQUENCE</scope>
    <source>
        <strain evidence="1">YMB-B2</strain>
    </source>
</reference>
<dbReference type="RefSeq" id="WP_175985955.1">
    <property type="nucleotide sequence ID" value="NZ_JAGTTM010000002.1"/>
</dbReference>
<evidence type="ECO:0000313" key="1">
    <source>
        <dbReference type="EMBL" id="MCC2029304.1"/>
    </source>
</evidence>
<proteinExistence type="predicted"/>
<keyword evidence="2" id="KW-1185">Reference proteome</keyword>
<sequence>MHWDRLFEDLEGQLAAEWEAERAVLDAESERLRISKLTLRDRLNVLHRSGAPVVVHLAEGDRVSGRLAAVGADWIAVHSRDTAGALIVPVGALSGIETHHGAILETLEDVEAPHDALRSRMTLGFLLRDFARRRVAVHLALGGGERVHGTIDRAGEDHLDLAVHDAGESRLASAVRSFRIVPLTAVRWVRTTAATV</sequence>
<organism evidence="1 2">
    <name type="scientific">Microbacterium tenebrionis</name>
    <dbReference type="NCBI Taxonomy" id="2830665"/>
    <lineage>
        <taxon>Bacteria</taxon>
        <taxon>Bacillati</taxon>
        <taxon>Actinomycetota</taxon>
        <taxon>Actinomycetes</taxon>
        <taxon>Micrococcales</taxon>
        <taxon>Microbacteriaceae</taxon>
        <taxon>Microbacterium</taxon>
    </lineage>
</organism>